<dbReference type="EMBL" id="LNQE01001913">
    <property type="protein sequence ID" value="KUG02721.1"/>
    <property type="molecule type" value="Genomic_DNA"/>
</dbReference>
<protein>
    <submittedName>
        <fullName evidence="2">Flagellar protein flgj</fullName>
    </submittedName>
</protein>
<organism evidence="2">
    <name type="scientific">hydrocarbon metagenome</name>
    <dbReference type="NCBI Taxonomy" id="938273"/>
    <lineage>
        <taxon>unclassified sequences</taxon>
        <taxon>metagenomes</taxon>
        <taxon>ecological metagenomes</taxon>
    </lineage>
</organism>
<proteinExistence type="predicted"/>
<dbReference type="Pfam" id="PF10135">
    <property type="entry name" value="Rod-binding"/>
    <property type="match status" value="1"/>
</dbReference>
<sequence length="119" mass="13346">MKIDTSMIDLQTAQTSASAAREASQLTSFDRALNSAIQSDDQKKLYESCQQLESVFLNKVLDSMRACISHSDLIDRGFATETYESMLFDEYSKNMSKTNSLGIADILYKQLSPQLVEDD</sequence>
<gene>
    <name evidence="2" type="ORF">ASZ90_019915</name>
</gene>
<dbReference type="AlphaFoldDB" id="A0A0W8E2R0"/>
<keyword evidence="2" id="KW-0282">Flagellum</keyword>
<reference evidence="2" key="1">
    <citation type="journal article" date="2015" name="Proc. Natl. Acad. Sci. U.S.A.">
        <title>Networks of energetic and metabolic interactions define dynamics in microbial communities.</title>
        <authorList>
            <person name="Embree M."/>
            <person name="Liu J.K."/>
            <person name="Al-Bassam M.M."/>
            <person name="Zengler K."/>
        </authorList>
    </citation>
    <scope>NUCLEOTIDE SEQUENCE</scope>
</reference>
<accession>A0A0W8E2R0</accession>
<keyword evidence="2" id="KW-0969">Cilium</keyword>
<evidence type="ECO:0000313" key="2">
    <source>
        <dbReference type="EMBL" id="KUG02721.1"/>
    </source>
</evidence>
<comment type="caution">
    <text evidence="2">The sequence shown here is derived from an EMBL/GenBank/DDBJ whole genome shotgun (WGS) entry which is preliminary data.</text>
</comment>
<keyword evidence="2" id="KW-0966">Cell projection</keyword>
<evidence type="ECO:0000259" key="1">
    <source>
        <dbReference type="Pfam" id="PF10135"/>
    </source>
</evidence>
<name>A0A0W8E2R0_9ZZZZ</name>
<feature type="domain" description="Flagellar protein FlgJ N-terminal" evidence="1">
    <location>
        <begin position="63"/>
        <end position="110"/>
    </location>
</feature>
<dbReference type="InterPro" id="IPR019301">
    <property type="entry name" value="Flagellar_prot_FlgJ_N"/>
</dbReference>